<dbReference type="EMBL" id="BPLQ01003448">
    <property type="protein sequence ID" value="GIY00599.1"/>
    <property type="molecule type" value="Genomic_DNA"/>
</dbReference>
<evidence type="ECO:0000313" key="3">
    <source>
        <dbReference type="Proteomes" id="UP001054837"/>
    </source>
</evidence>
<evidence type="ECO:0000259" key="1">
    <source>
        <dbReference type="Pfam" id="PF02931"/>
    </source>
</evidence>
<dbReference type="AlphaFoldDB" id="A0AAV4PWL2"/>
<sequence length="181" mass="20858">MRCSSRLSTIGYVKSFSAATADLWQLDSHRLELSCFKRLFVMASEDEERLVRDLFRDYNKLIRPVEVMNKTVEVQFGLSFIQLINVNEKNQIMTSNVWLQLNSDTCRHLREGTKGTTVGSTLTSGHVRSPLMMDEGRRSGAENTLMRAPTNQVRETTTGNTQMTYAQRKKEDKKYRLILNK</sequence>
<keyword evidence="2" id="KW-0675">Receptor</keyword>
<comment type="caution">
    <text evidence="2">The sequence shown here is derived from an EMBL/GenBank/DDBJ whole genome shotgun (WGS) entry which is preliminary data.</text>
</comment>
<evidence type="ECO:0000313" key="2">
    <source>
        <dbReference type="EMBL" id="GIY00599.1"/>
    </source>
</evidence>
<dbReference type="Gene3D" id="2.70.170.10">
    <property type="entry name" value="Neurotransmitter-gated ion-channel ligand-binding domain"/>
    <property type="match status" value="1"/>
</dbReference>
<reference evidence="2 3" key="1">
    <citation type="submission" date="2021-06" db="EMBL/GenBank/DDBJ databases">
        <title>Caerostris darwini draft genome.</title>
        <authorList>
            <person name="Kono N."/>
            <person name="Arakawa K."/>
        </authorList>
    </citation>
    <scope>NUCLEOTIDE SEQUENCE [LARGE SCALE GENOMIC DNA]</scope>
</reference>
<proteinExistence type="predicted"/>
<dbReference type="GO" id="GO:0016020">
    <property type="term" value="C:membrane"/>
    <property type="evidence" value="ECO:0007669"/>
    <property type="project" value="InterPro"/>
</dbReference>
<keyword evidence="3" id="KW-1185">Reference proteome</keyword>
<dbReference type="GO" id="GO:0005230">
    <property type="term" value="F:extracellular ligand-gated monoatomic ion channel activity"/>
    <property type="evidence" value="ECO:0007669"/>
    <property type="project" value="InterPro"/>
</dbReference>
<dbReference type="SUPFAM" id="SSF63712">
    <property type="entry name" value="Nicotinic receptor ligand binding domain-like"/>
    <property type="match status" value="1"/>
</dbReference>
<feature type="domain" description="Neurotransmitter-gated ion-channel ligand-binding" evidence="1">
    <location>
        <begin position="47"/>
        <end position="101"/>
    </location>
</feature>
<dbReference type="Pfam" id="PF02931">
    <property type="entry name" value="Neur_chan_LBD"/>
    <property type="match status" value="1"/>
</dbReference>
<dbReference type="InterPro" id="IPR006202">
    <property type="entry name" value="Neur_chan_lig-bd"/>
</dbReference>
<name>A0AAV4PWL2_9ARAC</name>
<protein>
    <submittedName>
        <fullName evidence="2">Acetylcholine receptor subunit beta-like 1</fullName>
    </submittedName>
</protein>
<dbReference type="InterPro" id="IPR036734">
    <property type="entry name" value="Neur_chan_lig-bd_sf"/>
</dbReference>
<dbReference type="Proteomes" id="UP001054837">
    <property type="component" value="Unassembled WGS sequence"/>
</dbReference>
<gene>
    <name evidence="2" type="primary">nAChRbeta1</name>
    <name evidence="2" type="ORF">CDAR_19981</name>
</gene>
<accession>A0AAV4PWL2</accession>
<organism evidence="2 3">
    <name type="scientific">Caerostris darwini</name>
    <dbReference type="NCBI Taxonomy" id="1538125"/>
    <lineage>
        <taxon>Eukaryota</taxon>
        <taxon>Metazoa</taxon>
        <taxon>Ecdysozoa</taxon>
        <taxon>Arthropoda</taxon>
        <taxon>Chelicerata</taxon>
        <taxon>Arachnida</taxon>
        <taxon>Araneae</taxon>
        <taxon>Araneomorphae</taxon>
        <taxon>Entelegynae</taxon>
        <taxon>Araneoidea</taxon>
        <taxon>Araneidae</taxon>
        <taxon>Caerostris</taxon>
    </lineage>
</organism>